<organism evidence="7 8">
    <name type="scientific">Liquidambar formosana</name>
    <name type="common">Formosan gum</name>
    <dbReference type="NCBI Taxonomy" id="63359"/>
    <lineage>
        <taxon>Eukaryota</taxon>
        <taxon>Viridiplantae</taxon>
        <taxon>Streptophyta</taxon>
        <taxon>Embryophyta</taxon>
        <taxon>Tracheophyta</taxon>
        <taxon>Spermatophyta</taxon>
        <taxon>Magnoliopsida</taxon>
        <taxon>eudicotyledons</taxon>
        <taxon>Gunneridae</taxon>
        <taxon>Pentapetalae</taxon>
        <taxon>Saxifragales</taxon>
        <taxon>Altingiaceae</taxon>
        <taxon>Liquidambar</taxon>
    </lineage>
</organism>
<evidence type="ECO:0000256" key="5">
    <source>
        <dbReference type="ARBA" id="ARBA00022729"/>
    </source>
</evidence>
<dbReference type="Pfam" id="PF05938">
    <property type="entry name" value="Self-incomp_S1"/>
    <property type="match status" value="1"/>
</dbReference>
<reference evidence="7 8" key="1">
    <citation type="journal article" date="2024" name="Plant J.">
        <title>Genome sequences and population genomics reveal climatic adaptation and genomic divergence between two closely related sweetgum species.</title>
        <authorList>
            <person name="Xu W.Q."/>
            <person name="Ren C.Q."/>
            <person name="Zhang X.Y."/>
            <person name="Comes H.P."/>
            <person name="Liu X.H."/>
            <person name="Li Y.G."/>
            <person name="Kettle C.J."/>
            <person name="Jalonen R."/>
            <person name="Gaisberger H."/>
            <person name="Ma Y.Z."/>
            <person name="Qiu Y.X."/>
        </authorList>
    </citation>
    <scope>NUCLEOTIDE SEQUENCE [LARGE SCALE GENOMIC DNA]</scope>
    <source>
        <strain evidence="7">Hangzhou</strain>
    </source>
</reference>
<protein>
    <recommendedName>
        <fullName evidence="6">S-protein homolog</fullName>
    </recommendedName>
</protein>
<dbReference type="GO" id="GO:0060320">
    <property type="term" value="P:rejection of self pollen"/>
    <property type="evidence" value="ECO:0007669"/>
    <property type="project" value="UniProtKB-KW"/>
</dbReference>
<name>A0AAP0RFJ7_LIQFO</name>
<dbReference type="Proteomes" id="UP001415857">
    <property type="component" value="Unassembled WGS sequence"/>
</dbReference>
<comment type="caution">
    <text evidence="7">The sequence shown here is derived from an EMBL/GenBank/DDBJ whole genome shotgun (WGS) entry which is preliminary data.</text>
</comment>
<dbReference type="EMBL" id="JBBPBK010000010">
    <property type="protein sequence ID" value="KAK9276047.1"/>
    <property type="molecule type" value="Genomic_DNA"/>
</dbReference>
<keyword evidence="3 6" id="KW-0713">Self-incompatibility</keyword>
<evidence type="ECO:0000256" key="3">
    <source>
        <dbReference type="ARBA" id="ARBA00022471"/>
    </source>
</evidence>
<evidence type="ECO:0000313" key="8">
    <source>
        <dbReference type="Proteomes" id="UP001415857"/>
    </source>
</evidence>
<evidence type="ECO:0000256" key="1">
    <source>
        <dbReference type="ARBA" id="ARBA00004613"/>
    </source>
</evidence>
<evidence type="ECO:0000313" key="7">
    <source>
        <dbReference type="EMBL" id="KAK9276047.1"/>
    </source>
</evidence>
<keyword evidence="5" id="KW-0732">Signal</keyword>
<sequence length="87" mass="9598">MGTTSDEGGRIKGLCNHVFSDDVHASIKNRLGNGKSMMVHCQSKDNDLGLQNVTDGSEFGWDFSPNVWGTTQFYCNLEWVKCTAVPI</sequence>
<proteinExistence type="inferred from homology"/>
<keyword evidence="4 6" id="KW-0964">Secreted</keyword>
<dbReference type="GO" id="GO:0005576">
    <property type="term" value="C:extracellular region"/>
    <property type="evidence" value="ECO:0007669"/>
    <property type="project" value="UniProtKB-SubCell"/>
</dbReference>
<comment type="similarity">
    <text evidence="2 6">Belongs to the plant self-incompatibility (S1) protein family.</text>
</comment>
<comment type="subcellular location">
    <subcellularLocation>
        <location evidence="1 6">Secreted</location>
    </subcellularLocation>
</comment>
<keyword evidence="8" id="KW-1185">Reference proteome</keyword>
<dbReference type="InterPro" id="IPR010264">
    <property type="entry name" value="Self-incomp_S1"/>
</dbReference>
<gene>
    <name evidence="7" type="ORF">L1049_005578</name>
</gene>
<dbReference type="AlphaFoldDB" id="A0AAP0RFJ7"/>
<dbReference type="PANTHER" id="PTHR31232">
    <property type="match status" value="1"/>
</dbReference>
<evidence type="ECO:0000256" key="6">
    <source>
        <dbReference type="RuleBase" id="RU367044"/>
    </source>
</evidence>
<dbReference type="PANTHER" id="PTHR31232:SF18">
    <property type="entry name" value="S-PROTEIN HOMOLOG"/>
    <property type="match status" value="1"/>
</dbReference>
<evidence type="ECO:0000256" key="4">
    <source>
        <dbReference type="ARBA" id="ARBA00022525"/>
    </source>
</evidence>
<accession>A0AAP0RFJ7</accession>
<evidence type="ECO:0000256" key="2">
    <source>
        <dbReference type="ARBA" id="ARBA00005581"/>
    </source>
</evidence>